<organism evidence="4 5">
    <name type="scientific">Hibiscus syriacus</name>
    <name type="common">Rose of Sharon</name>
    <dbReference type="NCBI Taxonomy" id="106335"/>
    <lineage>
        <taxon>Eukaryota</taxon>
        <taxon>Viridiplantae</taxon>
        <taxon>Streptophyta</taxon>
        <taxon>Embryophyta</taxon>
        <taxon>Tracheophyta</taxon>
        <taxon>Spermatophyta</taxon>
        <taxon>Magnoliopsida</taxon>
        <taxon>eudicotyledons</taxon>
        <taxon>Gunneridae</taxon>
        <taxon>Pentapetalae</taxon>
        <taxon>rosids</taxon>
        <taxon>malvids</taxon>
        <taxon>Malvales</taxon>
        <taxon>Malvaceae</taxon>
        <taxon>Malvoideae</taxon>
        <taxon>Hibiscus</taxon>
    </lineage>
</organism>
<dbReference type="CDD" id="cd00590">
    <property type="entry name" value="RRM_SF"/>
    <property type="match status" value="1"/>
</dbReference>
<keyword evidence="1" id="KW-0694">RNA-binding</keyword>
<dbReference type="SUPFAM" id="SSF53098">
    <property type="entry name" value="Ribonuclease H-like"/>
    <property type="match status" value="1"/>
</dbReference>
<proteinExistence type="predicted"/>
<dbReference type="InterPro" id="IPR036691">
    <property type="entry name" value="Endo/exonu/phosph_ase_sf"/>
</dbReference>
<dbReference type="InterPro" id="IPR002156">
    <property type="entry name" value="RNaseH_domain"/>
</dbReference>
<dbReference type="Pfam" id="PF00076">
    <property type="entry name" value="RRM_1"/>
    <property type="match status" value="1"/>
</dbReference>
<evidence type="ECO:0000313" key="4">
    <source>
        <dbReference type="EMBL" id="KAE8717707.1"/>
    </source>
</evidence>
<evidence type="ECO:0000256" key="2">
    <source>
        <dbReference type="SAM" id="MobiDB-lite"/>
    </source>
</evidence>
<gene>
    <name evidence="4" type="ORF">F3Y22_tig00110032pilonHSYRG00029</name>
</gene>
<dbReference type="PANTHER" id="PTHR31635:SF196">
    <property type="entry name" value="REVERSE TRANSCRIPTASE DOMAIN-CONTAINING PROTEIN-RELATED"/>
    <property type="match status" value="1"/>
</dbReference>
<dbReference type="CDD" id="cd06222">
    <property type="entry name" value="RNase_H_like"/>
    <property type="match status" value="1"/>
</dbReference>
<dbReference type="SUPFAM" id="SSF54928">
    <property type="entry name" value="RNA-binding domain, RBD"/>
    <property type="match status" value="1"/>
</dbReference>
<dbReference type="InterPro" id="IPR012337">
    <property type="entry name" value="RNaseH-like_sf"/>
</dbReference>
<dbReference type="InterPro" id="IPR000477">
    <property type="entry name" value="RT_dom"/>
</dbReference>
<dbReference type="Gene3D" id="3.60.10.10">
    <property type="entry name" value="Endonuclease/exonuclease/phosphatase"/>
    <property type="match status" value="1"/>
</dbReference>
<accession>A0A6A3BNR0</accession>
<feature type="region of interest" description="Disordered" evidence="2">
    <location>
        <begin position="317"/>
        <end position="342"/>
    </location>
</feature>
<dbReference type="Proteomes" id="UP000436088">
    <property type="component" value="Unassembled WGS sequence"/>
</dbReference>
<keyword evidence="5" id="KW-1185">Reference proteome</keyword>
<dbReference type="Pfam" id="PF00078">
    <property type="entry name" value="RVT_1"/>
    <property type="match status" value="1"/>
</dbReference>
<dbReference type="InterPro" id="IPR044730">
    <property type="entry name" value="RNase_H-like_dom_plant"/>
</dbReference>
<dbReference type="GO" id="GO:0004523">
    <property type="term" value="F:RNA-DNA hybrid ribonuclease activity"/>
    <property type="evidence" value="ECO:0007669"/>
    <property type="project" value="InterPro"/>
</dbReference>
<dbReference type="InterPro" id="IPR000504">
    <property type="entry name" value="RRM_dom"/>
</dbReference>
<evidence type="ECO:0000259" key="3">
    <source>
        <dbReference type="PROSITE" id="PS50102"/>
    </source>
</evidence>
<reference evidence="4" key="1">
    <citation type="submission" date="2019-09" db="EMBL/GenBank/DDBJ databases">
        <title>Draft genome information of white flower Hibiscus syriacus.</title>
        <authorList>
            <person name="Kim Y.-M."/>
        </authorList>
    </citation>
    <scope>NUCLEOTIDE SEQUENCE [LARGE SCALE GENOMIC DNA]</scope>
    <source>
        <strain evidence="4">YM2019G1</strain>
    </source>
</reference>
<dbReference type="PANTHER" id="PTHR31635">
    <property type="entry name" value="REVERSE TRANSCRIPTASE DOMAIN-CONTAINING PROTEIN-RELATED"/>
    <property type="match status" value="1"/>
</dbReference>
<dbReference type="InterPro" id="IPR012677">
    <property type="entry name" value="Nucleotide-bd_a/b_plait_sf"/>
</dbReference>
<evidence type="ECO:0000313" key="5">
    <source>
        <dbReference type="Proteomes" id="UP000436088"/>
    </source>
</evidence>
<feature type="domain" description="RRM" evidence="3">
    <location>
        <begin position="23"/>
        <end position="103"/>
    </location>
</feature>
<dbReference type="GO" id="GO:0003723">
    <property type="term" value="F:RNA binding"/>
    <property type="evidence" value="ECO:0007669"/>
    <property type="project" value="UniProtKB-UniRule"/>
</dbReference>
<evidence type="ECO:0000256" key="1">
    <source>
        <dbReference type="PROSITE-ProRule" id="PRU00176"/>
    </source>
</evidence>
<dbReference type="PROSITE" id="PS50102">
    <property type="entry name" value="RRM"/>
    <property type="match status" value="1"/>
</dbReference>
<dbReference type="Pfam" id="PF13456">
    <property type="entry name" value="RVT_3"/>
    <property type="match status" value="1"/>
</dbReference>
<comment type="caution">
    <text evidence="4">The sequence shown here is derived from an EMBL/GenBank/DDBJ whole genome shotgun (WGS) entry which is preliminary data.</text>
</comment>
<sequence>MSERVKNVEREIVLGHSSVGESWTIFVDNLSKRVSRGKLREIFHHYGQVVRIFIPKFTMKPKYTSSTFAFVQFASEEGRRRAIQSVDGTWIDGKRVTVGIEKYRKSRDGEDFEGRTKRIGSKAKRVEKTKGQNNAGSLGVIKLPFEQDFVQKALENEGFHVKIARWGYAWNACVVTFNSIEEYSGVWAQNQEDLFYWFDWMAPLMNDEGVPLAFCLVGLSLLCWNGEFLEKLVQKWGKVICIKESSKNRSDLSLARVLIRVASPFDVPESVTVGSYDRSYKVKVILGSKSDYFSGEKVGEISKFGYSDNDFFEEERSRRQSLEEVDNHKKSEGSRKGKYHKGDHVGLGLREELGLDVQAQEDDSWSSMSNMKTLCPSGSAYNLKWIGDGSKGRFIPHLNRNLNKPRNEVVEDGVDFDKVVKNVEDTEVEKEAISVEPAGIQPLEISKGLLSNGLRSWSPLDHLSRSLAIRTVPVGRWIRGNCNRVYKRTKVRKVWYNPSREEGLLQLVVLIDQNGKASNNIANTHSFPILMEEGNICVEEEGGSPPKEDVDEFKHFESVEEVQAGCLYGAGAGKQRRRRREREDFNKGSIGCGCWGFLQRGKKAFLEKVVNLEEVINIISWNIRGLGEKEKSRAVSRLGKDRGNFLKGGVFSSTNETAGGLFVLWNENEFEVSNSHISGRFIAIFGKFKTMEDECVIINVYGPSIESEKEEFFRELVEFVSTQTISICIGGDFNLYLDPAEKLGSFRRVVQRLLPRSLSDHNPVSLEESSVEWGPKPFRFFNYLLEEEGFEDLVKSTMDGLRERNKRSGIFSIIQGTKKSIRIWSSRKFNGISESIEDSKRKINELEFKAQGSNFSTQEWEQVKRHRSDLWRIYRIEESIWFQKARTRWIKDEDRNTRFFHLCALNRSRRNAITSLKINGSVVSDPILIKTHISEFFKTEYNSILTMEVEDLLLDFSKLSLDQASKLEEQFLEQEIWQAIATSDNSKSPGPDGPSQFAFIPGRQLLDCAFIANEGIDYWRKQGLQGVVLKVDFRRAYGSVEWTILIRAMKEMGFGMKWCSWISQCLSSASISVLVNGSPSDEFSMAKGLRQGCSLSPLLFNIVGELLHLMLSTAVDKGLFEGFVIGNSENSFCEDKRKIHWVNWSSVCKPMSSGGLGVLDLNLTNRALLAKWVWKFANEKNSIWKRVLCSKHKISCNSMSISKIIFEAASWDALGKEVGNNDMWSKGVWLGLSPPRVEAFLWQLAHQKMAVKVELVNRGMSLVLPKDPPLLISWGNLRVNSLIWKFIREFRLSKWFKAKYPKIPIQEDLLIGDPSLADGNLVSESKDRSVLCWLPHLLIFEDERRWSCKRISVKFPTSCELKAIKRGIEIFLASRWFSVTRLIVESDCKSAVEWVHFLALALVFLLPLVKEILSLFSKKVLLIRLIPRACNGEADSLAKMGIG</sequence>
<dbReference type="SMART" id="SM00360">
    <property type="entry name" value="RRM"/>
    <property type="match status" value="1"/>
</dbReference>
<dbReference type="InterPro" id="IPR035979">
    <property type="entry name" value="RBD_domain_sf"/>
</dbReference>
<name>A0A6A3BNR0_HIBSY</name>
<protein>
    <recommendedName>
        <fullName evidence="3">RRM domain-containing protein</fullName>
    </recommendedName>
</protein>
<dbReference type="SUPFAM" id="SSF56219">
    <property type="entry name" value="DNase I-like"/>
    <property type="match status" value="1"/>
</dbReference>
<dbReference type="EMBL" id="VEPZ02000822">
    <property type="protein sequence ID" value="KAE8717707.1"/>
    <property type="molecule type" value="Genomic_DNA"/>
</dbReference>
<dbReference type="Gene3D" id="3.30.70.330">
    <property type="match status" value="1"/>
</dbReference>